<gene>
    <name evidence="2" type="ORF">M153_4180005845</name>
</gene>
<feature type="region of interest" description="Disordered" evidence="1">
    <location>
        <begin position="74"/>
        <end position="105"/>
    </location>
</feature>
<sequence>MKESFSIKTEFTIPQFIRANLNWDNRPTDCELCRVFNSLVEYGILMKLSDKNRREQFPYRMLSYLSPDYFDISPSNHRKNKSKSLNKEGFLHEKPAFLHRRHDRN</sequence>
<accession>A0A0R0M549</accession>
<dbReference type="AlphaFoldDB" id="A0A0R0M549"/>
<organism evidence="2 3">
    <name type="scientific">Pseudoloma neurophilia</name>
    <dbReference type="NCBI Taxonomy" id="146866"/>
    <lineage>
        <taxon>Eukaryota</taxon>
        <taxon>Fungi</taxon>
        <taxon>Fungi incertae sedis</taxon>
        <taxon>Microsporidia</taxon>
        <taxon>Pseudoloma</taxon>
    </lineage>
</organism>
<dbReference type="EMBL" id="LGUB01000151">
    <property type="protein sequence ID" value="KRH94032.1"/>
    <property type="molecule type" value="Genomic_DNA"/>
</dbReference>
<keyword evidence="3" id="KW-1185">Reference proteome</keyword>
<evidence type="ECO:0000313" key="3">
    <source>
        <dbReference type="Proteomes" id="UP000051530"/>
    </source>
</evidence>
<dbReference type="VEuPathDB" id="MicrosporidiaDB:M153_4180005845"/>
<dbReference type="Proteomes" id="UP000051530">
    <property type="component" value="Unassembled WGS sequence"/>
</dbReference>
<reference evidence="2 3" key="1">
    <citation type="submission" date="2015-07" db="EMBL/GenBank/DDBJ databases">
        <title>The genome of Pseudoloma neurophilia, a relevant intracellular parasite of the zebrafish.</title>
        <authorList>
            <person name="Ndikumana S."/>
            <person name="Pelin A."/>
            <person name="Sanders J."/>
            <person name="Corradi N."/>
        </authorList>
    </citation>
    <scope>NUCLEOTIDE SEQUENCE [LARGE SCALE GENOMIC DNA]</scope>
    <source>
        <strain evidence="2 3">MK1</strain>
    </source>
</reference>
<evidence type="ECO:0000256" key="1">
    <source>
        <dbReference type="SAM" id="MobiDB-lite"/>
    </source>
</evidence>
<protein>
    <submittedName>
        <fullName evidence="2">Uncharacterized protein</fullName>
    </submittedName>
</protein>
<name>A0A0R0M549_9MICR</name>
<comment type="caution">
    <text evidence="2">The sequence shown here is derived from an EMBL/GenBank/DDBJ whole genome shotgun (WGS) entry which is preliminary data.</text>
</comment>
<feature type="compositionally biased region" description="Basic and acidic residues" evidence="1">
    <location>
        <begin position="85"/>
        <end position="96"/>
    </location>
</feature>
<proteinExistence type="predicted"/>
<evidence type="ECO:0000313" key="2">
    <source>
        <dbReference type="EMBL" id="KRH94032.1"/>
    </source>
</evidence>